<reference evidence="2 3" key="1">
    <citation type="submission" date="2016-11" db="EMBL/GenBank/DDBJ databases">
        <authorList>
            <person name="Jaros S."/>
            <person name="Januszkiewicz K."/>
            <person name="Wedrychowicz H."/>
        </authorList>
    </citation>
    <scope>NUCLEOTIDE SEQUENCE [LARGE SCALE GENOMIC DNA]</scope>
    <source>
        <strain evidence="2 3">ATCC 23634</strain>
    </source>
</reference>
<dbReference type="Gene3D" id="3.30.1330.40">
    <property type="entry name" value="RutC-like"/>
    <property type="match status" value="1"/>
</dbReference>
<dbReference type="InterPro" id="IPR035959">
    <property type="entry name" value="RutC-like_sf"/>
</dbReference>
<dbReference type="GO" id="GO:0005829">
    <property type="term" value="C:cytosol"/>
    <property type="evidence" value="ECO:0007669"/>
    <property type="project" value="TreeGrafter"/>
</dbReference>
<dbReference type="AlphaFoldDB" id="A0A1K2HVT4"/>
<dbReference type="InterPro" id="IPR006175">
    <property type="entry name" value="YjgF/YER057c/UK114"/>
</dbReference>
<name>A0A1K2HVT4_9HYPH</name>
<proteinExistence type="inferred from homology"/>
<dbReference type="PANTHER" id="PTHR11803">
    <property type="entry name" value="2-IMINOBUTANOATE/2-IMINOPROPANOATE DEAMINASE RIDA"/>
    <property type="match status" value="1"/>
</dbReference>
<dbReference type="CDD" id="cd00448">
    <property type="entry name" value="YjgF_YER057c_UK114_family"/>
    <property type="match status" value="1"/>
</dbReference>
<accession>A0A1K2HVT4</accession>
<keyword evidence="3" id="KW-1185">Reference proteome</keyword>
<comment type="similarity">
    <text evidence="1">Belongs to the RutC family.</text>
</comment>
<protein>
    <submittedName>
        <fullName evidence="2">Enamine deaminase RidA, house cleaning of reactive enamine intermediates, YjgF/YER057c/UK114 family</fullName>
    </submittedName>
</protein>
<dbReference type="GO" id="GO:0019239">
    <property type="term" value="F:deaminase activity"/>
    <property type="evidence" value="ECO:0007669"/>
    <property type="project" value="TreeGrafter"/>
</dbReference>
<dbReference type="SUPFAM" id="SSF55298">
    <property type="entry name" value="YjgF-like"/>
    <property type="match status" value="1"/>
</dbReference>
<dbReference type="EMBL" id="FPKU01000001">
    <property type="protein sequence ID" value="SFZ82582.1"/>
    <property type="molecule type" value="Genomic_DNA"/>
</dbReference>
<organism evidence="2 3">
    <name type="scientific">Devosia enhydra</name>
    <dbReference type="NCBI Taxonomy" id="665118"/>
    <lineage>
        <taxon>Bacteria</taxon>
        <taxon>Pseudomonadati</taxon>
        <taxon>Pseudomonadota</taxon>
        <taxon>Alphaproteobacteria</taxon>
        <taxon>Hyphomicrobiales</taxon>
        <taxon>Devosiaceae</taxon>
        <taxon>Devosia</taxon>
    </lineage>
</organism>
<gene>
    <name evidence="2" type="ORF">SAMN02983003_1159</name>
</gene>
<dbReference type="PANTHER" id="PTHR11803:SF58">
    <property type="entry name" value="PROTEIN HMF1-RELATED"/>
    <property type="match status" value="1"/>
</dbReference>
<dbReference type="STRING" id="665118.SAMN02983003_1159"/>
<sequence length="133" mass="14114">MVDGIELSSPPDVWPVPGYEHVARAGDFIFVAGQVARNSEGVMVGPGNAALQIEQVYKNIGAILRHVGATPQHVVKINTILVDRDDGAAVTAARKAFFGDHRPPHTGIIIAGLGSPEVRVEVEVVAYLPQKTS</sequence>
<evidence type="ECO:0000313" key="2">
    <source>
        <dbReference type="EMBL" id="SFZ82582.1"/>
    </source>
</evidence>
<evidence type="ECO:0000313" key="3">
    <source>
        <dbReference type="Proteomes" id="UP000183447"/>
    </source>
</evidence>
<evidence type="ECO:0000256" key="1">
    <source>
        <dbReference type="ARBA" id="ARBA00010552"/>
    </source>
</evidence>
<dbReference type="Proteomes" id="UP000183447">
    <property type="component" value="Unassembled WGS sequence"/>
</dbReference>
<dbReference type="Pfam" id="PF01042">
    <property type="entry name" value="Ribonuc_L-PSP"/>
    <property type="match status" value="1"/>
</dbReference>
<dbReference type="RefSeq" id="WP_072341597.1">
    <property type="nucleotide sequence ID" value="NZ_FPKU01000001.1"/>
</dbReference>